<keyword evidence="2" id="KW-0255">Endonuclease</keyword>
<keyword evidence="3" id="KW-1185">Reference proteome</keyword>
<dbReference type="InterPro" id="IPR036691">
    <property type="entry name" value="Endo/exonu/phosph_ase_sf"/>
</dbReference>
<sequence>MVLTETAPSRGCDLLAARFSAAGYEVSFPKPQDRERGAMIVSRLPFAGPPPCEVGYLPCRAVSVTVKTASDTVDVTGLYVPSRDATPAKTERKRRFLAACRDSIPTGADQAAARIVLGDLNILEPDHRPRYRFFKAFEYEFYDWLTQAGYHDAFRLRHPDADAYSWVGRTGDGYRYDHIFVSDPLTRTVVECSYLHEPRAARLTDHSAMTVRLELPVTNALVVSDPSDPPPAEALF</sequence>
<accession>A0A7X6HWY5</accession>
<dbReference type="GO" id="GO:0004527">
    <property type="term" value="F:exonuclease activity"/>
    <property type="evidence" value="ECO:0007669"/>
    <property type="project" value="UniProtKB-KW"/>
</dbReference>
<protein>
    <submittedName>
        <fullName evidence="2">Endonuclease/exonuclease/phosphatase</fullName>
    </submittedName>
</protein>
<proteinExistence type="predicted"/>
<name>A0A7X6HWY5_9ACTN</name>
<reference evidence="2 3" key="1">
    <citation type="submission" date="2020-03" db="EMBL/GenBank/DDBJ databases">
        <title>Draft genome of Streptomyces sp. ventii, isolated from the Axial Seamount in the Pacific Ocean, and resequencing of the two type strains Streptomyces lonarensis strain NCL 716 and Streptomyces bohaiensis strain 11A07.</title>
        <authorList>
            <person name="Loughran R.M."/>
            <person name="Pfannmuller K.M."/>
            <person name="Wasson B.J."/>
            <person name="Deadmond M.C."/>
            <person name="Paddock B.E."/>
            <person name="Koyack M.J."/>
            <person name="Gallegos D.A."/>
            <person name="Mitchell E.A."/>
            <person name="Ushijima B."/>
            <person name="Saw J.H."/>
            <person name="Mcphail K.L."/>
            <person name="Videau P."/>
        </authorList>
    </citation>
    <scope>NUCLEOTIDE SEQUENCE [LARGE SCALE GENOMIC DNA]</scope>
    <source>
        <strain evidence="2 3">NCL716</strain>
    </source>
</reference>
<dbReference type="EMBL" id="JAAVJD010000001">
    <property type="protein sequence ID" value="NJQ04036.1"/>
    <property type="molecule type" value="Genomic_DNA"/>
</dbReference>
<keyword evidence="2" id="KW-0540">Nuclease</keyword>
<evidence type="ECO:0000313" key="3">
    <source>
        <dbReference type="Proteomes" id="UP000578686"/>
    </source>
</evidence>
<feature type="domain" description="Endonuclease/exonuclease/phosphatase" evidence="1">
    <location>
        <begin position="28"/>
        <end position="206"/>
    </location>
</feature>
<dbReference type="Proteomes" id="UP000578686">
    <property type="component" value="Unassembled WGS sequence"/>
</dbReference>
<dbReference type="Gene3D" id="3.60.10.10">
    <property type="entry name" value="Endonuclease/exonuclease/phosphatase"/>
    <property type="match status" value="1"/>
</dbReference>
<dbReference type="SUPFAM" id="SSF56219">
    <property type="entry name" value="DNase I-like"/>
    <property type="match status" value="1"/>
</dbReference>
<dbReference type="InterPro" id="IPR005135">
    <property type="entry name" value="Endo/exonuclease/phosphatase"/>
</dbReference>
<dbReference type="GO" id="GO:0004519">
    <property type="term" value="F:endonuclease activity"/>
    <property type="evidence" value="ECO:0007669"/>
    <property type="project" value="UniProtKB-KW"/>
</dbReference>
<dbReference type="Pfam" id="PF03372">
    <property type="entry name" value="Exo_endo_phos"/>
    <property type="match status" value="1"/>
</dbReference>
<evidence type="ECO:0000259" key="1">
    <source>
        <dbReference type="Pfam" id="PF03372"/>
    </source>
</evidence>
<organism evidence="2 3">
    <name type="scientific">Streptomyces lonarensis</name>
    <dbReference type="NCBI Taxonomy" id="700599"/>
    <lineage>
        <taxon>Bacteria</taxon>
        <taxon>Bacillati</taxon>
        <taxon>Actinomycetota</taxon>
        <taxon>Actinomycetes</taxon>
        <taxon>Kitasatosporales</taxon>
        <taxon>Streptomycetaceae</taxon>
        <taxon>Streptomyces</taxon>
    </lineage>
</organism>
<comment type="caution">
    <text evidence="2">The sequence shown here is derived from an EMBL/GenBank/DDBJ whole genome shotgun (WGS) entry which is preliminary data.</text>
</comment>
<keyword evidence="2" id="KW-0378">Hydrolase</keyword>
<gene>
    <name evidence="2" type="ORF">HCN56_00180</name>
</gene>
<keyword evidence="2" id="KW-0269">Exonuclease</keyword>
<dbReference type="AlphaFoldDB" id="A0A7X6HWY5"/>
<evidence type="ECO:0000313" key="2">
    <source>
        <dbReference type="EMBL" id="NJQ04036.1"/>
    </source>
</evidence>